<proteinExistence type="predicted"/>
<protein>
    <submittedName>
        <fullName evidence="1">Uncharacterized protein</fullName>
    </submittedName>
</protein>
<name>A0A0V1MN09_9BILA</name>
<keyword evidence="2" id="KW-1185">Reference proteome</keyword>
<gene>
    <name evidence="1" type="ORF">T10_7015</name>
</gene>
<dbReference type="AlphaFoldDB" id="A0A0V1MN09"/>
<evidence type="ECO:0000313" key="2">
    <source>
        <dbReference type="Proteomes" id="UP000054843"/>
    </source>
</evidence>
<evidence type="ECO:0000313" key="1">
    <source>
        <dbReference type="EMBL" id="KRZ73204.1"/>
    </source>
</evidence>
<organism evidence="1 2">
    <name type="scientific">Trichinella papuae</name>
    <dbReference type="NCBI Taxonomy" id="268474"/>
    <lineage>
        <taxon>Eukaryota</taxon>
        <taxon>Metazoa</taxon>
        <taxon>Ecdysozoa</taxon>
        <taxon>Nematoda</taxon>
        <taxon>Enoplea</taxon>
        <taxon>Dorylaimia</taxon>
        <taxon>Trichinellida</taxon>
        <taxon>Trichinellidae</taxon>
        <taxon>Trichinella</taxon>
    </lineage>
</organism>
<sequence>MSAVKANSNASFTFSTLHLSWEVSCRYMAKAPSVNRSEITLATSLISRSLHTSSSCSSHSTTHYWGDPSNSGISFRSCDLSTPYPLAMAEIAWVHYRTLGEQ</sequence>
<reference evidence="1 2" key="1">
    <citation type="submission" date="2015-01" db="EMBL/GenBank/DDBJ databases">
        <title>Evolution of Trichinella species and genotypes.</title>
        <authorList>
            <person name="Korhonen P.K."/>
            <person name="Edoardo P."/>
            <person name="Giuseppe L.R."/>
            <person name="Gasser R.B."/>
        </authorList>
    </citation>
    <scope>NUCLEOTIDE SEQUENCE [LARGE SCALE GENOMIC DNA]</scope>
    <source>
        <strain evidence="1">ISS1980</strain>
    </source>
</reference>
<dbReference type="EMBL" id="JYDO01000067">
    <property type="protein sequence ID" value="KRZ73204.1"/>
    <property type="molecule type" value="Genomic_DNA"/>
</dbReference>
<comment type="caution">
    <text evidence="1">The sequence shown here is derived from an EMBL/GenBank/DDBJ whole genome shotgun (WGS) entry which is preliminary data.</text>
</comment>
<accession>A0A0V1MN09</accession>
<dbReference type="Proteomes" id="UP000054843">
    <property type="component" value="Unassembled WGS sequence"/>
</dbReference>